<evidence type="ECO:0000256" key="1">
    <source>
        <dbReference type="SAM" id="Phobius"/>
    </source>
</evidence>
<dbReference type="Pfam" id="PF12729">
    <property type="entry name" value="4HB_MCP_1"/>
    <property type="match status" value="1"/>
</dbReference>
<accession>A0ABR6EQF9</accession>
<name>A0ABR6EQF9_9SPHI</name>
<organism evidence="3 4">
    <name type="scientific">Pedobacter gandavensis</name>
    <dbReference type="NCBI Taxonomy" id="2679963"/>
    <lineage>
        <taxon>Bacteria</taxon>
        <taxon>Pseudomonadati</taxon>
        <taxon>Bacteroidota</taxon>
        <taxon>Sphingobacteriia</taxon>
        <taxon>Sphingobacteriales</taxon>
        <taxon>Sphingobacteriaceae</taxon>
        <taxon>Pedobacter</taxon>
    </lineage>
</organism>
<keyword evidence="1" id="KW-0812">Transmembrane</keyword>
<feature type="domain" description="Chemotaxis methyl-accepting receptor HlyB-like 4HB MCP" evidence="2">
    <location>
        <begin position="35"/>
        <end position="95"/>
    </location>
</feature>
<keyword evidence="1" id="KW-1133">Transmembrane helix</keyword>
<evidence type="ECO:0000313" key="3">
    <source>
        <dbReference type="EMBL" id="MBB2147485.1"/>
    </source>
</evidence>
<feature type="transmembrane region" description="Helical" evidence="1">
    <location>
        <begin position="44"/>
        <end position="64"/>
    </location>
</feature>
<dbReference type="EMBL" id="WNXC01000001">
    <property type="protein sequence ID" value="MBB2147485.1"/>
    <property type="molecule type" value="Genomic_DNA"/>
</dbReference>
<dbReference type="InterPro" id="IPR024478">
    <property type="entry name" value="HlyB_4HB_MCP"/>
</dbReference>
<keyword evidence="4" id="KW-1185">Reference proteome</keyword>
<feature type="transmembrane region" description="Helical" evidence="1">
    <location>
        <begin position="186"/>
        <end position="205"/>
    </location>
</feature>
<protein>
    <recommendedName>
        <fullName evidence="2">Chemotaxis methyl-accepting receptor HlyB-like 4HB MCP domain-containing protein</fullName>
    </recommendedName>
</protein>
<sequence>MSLSIKPKLRLIDLIRNSIVFVGRMVQLDKLIHKNMDIKTKLRLAFGLLFAVVLSFGGISFYYMNKIAQSSTNILKDNYESLSYASKMRKILDENPLPLTPVLADQFSVVLNKEQSNITEVGERGAVSALSEAYNVIIDSNTSLSTKQKALEKARIQIRIIEEANMNAVVRKNTEAQEGGQKAANYLILAASICFILLFSLAVNLPDLVAKSQK</sequence>
<evidence type="ECO:0000259" key="2">
    <source>
        <dbReference type="Pfam" id="PF12729"/>
    </source>
</evidence>
<evidence type="ECO:0000313" key="4">
    <source>
        <dbReference type="Proteomes" id="UP000636110"/>
    </source>
</evidence>
<gene>
    <name evidence="3" type="ORF">GM920_01045</name>
</gene>
<keyword evidence="1" id="KW-0472">Membrane</keyword>
<reference evidence="3 4" key="1">
    <citation type="submission" date="2019-11" db="EMBL/GenBank/DDBJ databases">
        <title>Description of Pedobacter sp. LMG 31462T.</title>
        <authorList>
            <person name="Carlier A."/>
            <person name="Qi S."/>
            <person name="Vandamme P."/>
        </authorList>
    </citation>
    <scope>NUCLEOTIDE SEQUENCE [LARGE SCALE GENOMIC DNA]</scope>
    <source>
        <strain evidence="3 4">LMG 31462</strain>
    </source>
</reference>
<proteinExistence type="predicted"/>
<dbReference type="Proteomes" id="UP000636110">
    <property type="component" value="Unassembled WGS sequence"/>
</dbReference>
<comment type="caution">
    <text evidence="3">The sequence shown here is derived from an EMBL/GenBank/DDBJ whole genome shotgun (WGS) entry which is preliminary data.</text>
</comment>